<dbReference type="GO" id="GO:0009252">
    <property type="term" value="P:peptidoglycan biosynthetic process"/>
    <property type="evidence" value="ECO:0007669"/>
    <property type="project" value="UniProtKB-KW"/>
</dbReference>
<feature type="transmembrane region" description="Helical" evidence="8">
    <location>
        <begin position="357"/>
        <end position="378"/>
    </location>
</feature>
<dbReference type="NCBIfam" id="TIGR01695">
    <property type="entry name" value="murJ_mviN"/>
    <property type="match status" value="1"/>
</dbReference>
<evidence type="ECO:0000256" key="4">
    <source>
        <dbReference type="ARBA" id="ARBA00022960"/>
    </source>
</evidence>
<organism evidence="9">
    <name type="scientific">hydrothermal vent metagenome</name>
    <dbReference type="NCBI Taxonomy" id="652676"/>
    <lineage>
        <taxon>unclassified sequences</taxon>
        <taxon>metagenomes</taxon>
        <taxon>ecological metagenomes</taxon>
    </lineage>
</organism>
<feature type="transmembrane region" description="Helical" evidence="8">
    <location>
        <begin position="130"/>
        <end position="150"/>
    </location>
</feature>
<dbReference type="AlphaFoldDB" id="A0A3B0ZQT0"/>
<dbReference type="PRINTS" id="PR01806">
    <property type="entry name" value="VIRFACTRMVIN"/>
</dbReference>
<feature type="transmembrane region" description="Helical" evidence="8">
    <location>
        <begin position="190"/>
        <end position="210"/>
    </location>
</feature>
<feature type="transmembrane region" description="Helical" evidence="8">
    <location>
        <begin position="157"/>
        <end position="178"/>
    </location>
</feature>
<feature type="transmembrane region" description="Helical" evidence="8">
    <location>
        <begin position="417"/>
        <end position="437"/>
    </location>
</feature>
<dbReference type="InterPro" id="IPR004268">
    <property type="entry name" value="MurJ"/>
</dbReference>
<proteinExistence type="inferred from homology"/>
<evidence type="ECO:0000256" key="2">
    <source>
        <dbReference type="ARBA" id="ARBA00022475"/>
    </source>
</evidence>
<dbReference type="GO" id="GO:0008360">
    <property type="term" value="P:regulation of cell shape"/>
    <property type="evidence" value="ECO:0007669"/>
    <property type="project" value="UniProtKB-KW"/>
</dbReference>
<dbReference type="InterPro" id="IPR051050">
    <property type="entry name" value="Lipid_II_flippase_MurJ/MviN"/>
</dbReference>
<dbReference type="PIRSF" id="PIRSF002869">
    <property type="entry name" value="MviN"/>
    <property type="match status" value="1"/>
</dbReference>
<feature type="transmembrane region" description="Helical" evidence="8">
    <location>
        <begin position="91"/>
        <end position="110"/>
    </location>
</feature>
<dbReference type="Pfam" id="PF03023">
    <property type="entry name" value="MurJ"/>
    <property type="match status" value="1"/>
</dbReference>
<feature type="transmembrane region" description="Helical" evidence="8">
    <location>
        <begin position="277"/>
        <end position="295"/>
    </location>
</feature>
<dbReference type="PANTHER" id="PTHR47019">
    <property type="entry name" value="LIPID II FLIPPASE MURJ"/>
    <property type="match status" value="1"/>
</dbReference>
<keyword evidence="3 8" id="KW-0812">Transmembrane</keyword>
<keyword evidence="5" id="KW-0573">Peptidoglycan synthesis</keyword>
<dbReference type="PANTHER" id="PTHR47019:SF1">
    <property type="entry name" value="LIPID II FLIPPASE MURJ"/>
    <property type="match status" value="1"/>
</dbReference>
<dbReference type="GO" id="GO:0015648">
    <property type="term" value="F:lipid-linked peptidoglycan transporter activity"/>
    <property type="evidence" value="ECO:0007669"/>
    <property type="project" value="TreeGrafter"/>
</dbReference>
<evidence type="ECO:0000256" key="5">
    <source>
        <dbReference type="ARBA" id="ARBA00022984"/>
    </source>
</evidence>
<keyword evidence="7 8" id="KW-0472">Membrane</keyword>
<feature type="transmembrane region" description="Helical" evidence="8">
    <location>
        <begin position="231"/>
        <end position="257"/>
    </location>
</feature>
<evidence type="ECO:0000256" key="6">
    <source>
        <dbReference type="ARBA" id="ARBA00022989"/>
    </source>
</evidence>
<feature type="transmembrane region" description="Helical" evidence="8">
    <location>
        <begin position="27"/>
        <end position="45"/>
    </location>
</feature>
<feature type="transmembrane region" description="Helical" evidence="8">
    <location>
        <begin position="390"/>
        <end position="411"/>
    </location>
</feature>
<dbReference type="CDD" id="cd13123">
    <property type="entry name" value="MATE_MurJ_like"/>
    <property type="match status" value="1"/>
</dbReference>
<keyword evidence="2" id="KW-1003">Cell membrane</keyword>
<keyword evidence="6 8" id="KW-1133">Transmembrane helix</keyword>
<gene>
    <name evidence="9" type="ORF">MNBD_GAMMA21-1093</name>
</gene>
<name>A0A3B0ZQT0_9ZZZZ</name>
<comment type="subcellular location">
    <subcellularLocation>
        <location evidence="1">Cell membrane</location>
        <topology evidence="1">Multi-pass membrane protein</topology>
    </subcellularLocation>
</comment>
<feature type="transmembrane region" description="Helical" evidence="8">
    <location>
        <begin position="458"/>
        <end position="480"/>
    </location>
</feature>
<evidence type="ECO:0000256" key="3">
    <source>
        <dbReference type="ARBA" id="ARBA00022692"/>
    </source>
</evidence>
<dbReference type="HAMAP" id="MF_02078">
    <property type="entry name" value="MurJ_MviN"/>
    <property type="match status" value="1"/>
</dbReference>
<sequence length="523" mass="57646">MGLLRSASVFSGLTLVSRVFGLVRDQILAIVFGPGAGLDAFWVAFKIPNFMRRLFAEGAFSQAFVPVLGEYKIKQGDDGVRELISRVSGSLALVLLVITIVGIVVFPWLILKYGPMAIENEQKLVLTADMLLLTLPYIFFISLTALAGGVLNTYKRFAVPAFTPVFLNLCLIGVSLWLAPLFPAGSEVMALAWGVFIAGIVQLLFQFPFLAKLRLLRWPKYGFSHPGVKKIIRLMLPAIVGSAVVQINLMIDLIIAYTLLPDSSVSWLTFSDRLVEFPLGVFGIAIATVILPSLSQHHAKTDPDKFSRVMDWGIRWSLLIGLPSMVGLLLLAGPLLTTLFNYGAFTQHDVLMSQMSLFAYAAGLLAFIWVKVLTPGFYSRQDTKTPVKIAVWAMFTNLVLNLGFVLPWLHYGLPGPHTGLAIATSIAAFLNAGLLFFSLKRQGVYKIESGWGRLLRQIFAALALMLAVLFVGVPELAVWFDWSYWQRGLMLGLWVSAGAISYFAGLYIFGFRLGAFRSGMTRD</sequence>
<dbReference type="GO" id="GO:0005886">
    <property type="term" value="C:plasma membrane"/>
    <property type="evidence" value="ECO:0007669"/>
    <property type="project" value="UniProtKB-SubCell"/>
</dbReference>
<dbReference type="EMBL" id="UOFR01000012">
    <property type="protein sequence ID" value="VAW91570.1"/>
    <property type="molecule type" value="Genomic_DNA"/>
</dbReference>
<accession>A0A3B0ZQT0</accession>
<evidence type="ECO:0000313" key="9">
    <source>
        <dbReference type="EMBL" id="VAW91570.1"/>
    </source>
</evidence>
<feature type="transmembrane region" description="Helical" evidence="8">
    <location>
        <begin position="492"/>
        <end position="515"/>
    </location>
</feature>
<evidence type="ECO:0000256" key="7">
    <source>
        <dbReference type="ARBA" id="ARBA00023136"/>
    </source>
</evidence>
<evidence type="ECO:0000256" key="8">
    <source>
        <dbReference type="SAM" id="Phobius"/>
    </source>
</evidence>
<feature type="transmembrane region" description="Helical" evidence="8">
    <location>
        <begin position="316"/>
        <end position="337"/>
    </location>
</feature>
<protein>
    <submittedName>
        <fullName evidence="9">Proposed peptidoglycan lipid II flippase MurJ</fullName>
    </submittedName>
</protein>
<keyword evidence="4" id="KW-0133">Cell shape</keyword>
<dbReference type="GO" id="GO:0034204">
    <property type="term" value="P:lipid translocation"/>
    <property type="evidence" value="ECO:0007669"/>
    <property type="project" value="TreeGrafter"/>
</dbReference>
<reference evidence="9" key="1">
    <citation type="submission" date="2018-06" db="EMBL/GenBank/DDBJ databases">
        <authorList>
            <person name="Zhirakovskaya E."/>
        </authorList>
    </citation>
    <scope>NUCLEOTIDE SEQUENCE</scope>
</reference>
<evidence type="ECO:0000256" key="1">
    <source>
        <dbReference type="ARBA" id="ARBA00004651"/>
    </source>
</evidence>